<evidence type="ECO:0000256" key="5">
    <source>
        <dbReference type="ARBA" id="ARBA00022679"/>
    </source>
</evidence>
<keyword evidence="5" id="KW-0808">Transferase</keyword>
<comment type="function">
    <text evidence="1">Responsible for the formation of the pyrimidine heterocycle in the thiamine biosynthesis pathway. Catalyzes the formation of hydroxymethylpyrimidine phosphate (HMP-P) from histidine and pyridoxal phosphate (PLP). The protein uses PLP and the active site histidine to form HMP-P, generating an inactive enzyme. The enzyme can only undergo a single turnover, which suggests it is a suicide enzyme.</text>
</comment>
<evidence type="ECO:0000256" key="1">
    <source>
        <dbReference type="ARBA" id="ARBA00003469"/>
    </source>
</evidence>
<dbReference type="PANTHER" id="PTHR31528">
    <property type="entry name" value="4-AMINO-5-HYDROXYMETHYL-2-METHYLPYRIMIDINE PHOSPHATE SYNTHASE THI11-RELATED"/>
    <property type="match status" value="1"/>
</dbReference>
<evidence type="ECO:0000256" key="4">
    <source>
        <dbReference type="ARBA" id="ARBA00011738"/>
    </source>
</evidence>
<accession>A0ABN3P683</accession>
<feature type="domain" description="SsuA/THI5-like" evidence="13">
    <location>
        <begin position="56"/>
        <end position="265"/>
    </location>
</feature>
<keyword evidence="6" id="KW-0479">Metal-binding</keyword>
<evidence type="ECO:0000259" key="13">
    <source>
        <dbReference type="Pfam" id="PF09084"/>
    </source>
</evidence>
<keyword evidence="15" id="KW-1185">Reference proteome</keyword>
<protein>
    <recommendedName>
        <fullName evidence="10">Thiamine pyrimidine synthase</fullName>
    </recommendedName>
</protein>
<comment type="similarity">
    <text evidence="3">Belongs to the NMT1/THI5 family.</text>
</comment>
<proteinExistence type="inferred from homology"/>
<reference evidence="14 15" key="1">
    <citation type="journal article" date="2019" name="Int. J. Syst. Evol. Microbiol.">
        <title>The Global Catalogue of Microorganisms (GCM) 10K type strain sequencing project: providing services to taxonomists for standard genome sequencing and annotation.</title>
        <authorList>
            <consortium name="The Broad Institute Genomics Platform"/>
            <consortium name="The Broad Institute Genome Sequencing Center for Infectious Disease"/>
            <person name="Wu L."/>
            <person name="Ma J."/>
        </authorList>
    </citation>
    <scope>NUCLEOTIDE SEQUENCE [LARGE SCALE GENOMIC DNA]</scope>
    <source>
        <strain evidence="14 15">JCM 16365</strain>
    </source>
</reference>
<evidence type="ECO:0000313" key="14">
    <source>
        <dbReference type="EMBL" id="GAA2569639.1"/>
    </source>
</evidence>
<dbReference type="Proteomes" id="UP001500274">
    <property type="component" value="Unassembled WGS sequence"/>
</dbReference>
<name>A0ABN3P683_9MICO</name>
<evidence type="ECO:0000256" key="9">
    <source>
        <dbReference type="ARBA" id="ARBA00023004"/>
    </source>
</evidence>
<evidence type="ECO:0000256" key="2">
    <source>
        <dbReference type="ARBA" id="ARBA00004948"/>
    </source>
</evidence>
<evidence type="ECO:0000256" key="6">
    <source>
        <dbReference type="ARBA" id="ARBA00022723"/>
    </source>
</evidence>
<evidence type="ECO:0000256" key="8">
    <source>
        <dbReference type="ARBA" id="ARBA00022977"/>
    </source>
</evidence>
<keyword evidence="9" id="KW-0408">Iron</keyword>
<feature type="chain" id="PRO_5045987391" description="Thiamine pyrimidine synthase" evidence="12">
    <location>
        <begin position="28"/>
        <end position="354"/>
    </location>
</feature>
<feature type="signal peptide" evidence="12">
    <location>
        <begin position="1"/>
        <end position="27"/>
    </location>
</feature>
<gene>
    <name evidence="14" type="ORF">GCM10009862_05490</name>
</gene>
<sequence length="354" mass="36720">MSRSHRSRLGVALAGLVVSAAALTACAGGSGEPAASGSSDSAGLGDITLQLSWILNEEFAGEYFADSKGYYEEAGLGKVQLIPGPSTGVAELLSGTTDIAINDAVSAGTAVSTEGAPIKIIGATLQKNPFTILSLADGGNILKPADMIGKRIGVQDSNRALFSALLAANDIDPSQVDIVPVQYDPAPLTNGEVDGFTAYLTNEAITVEMAGFKTANLPLAENGLPFVAETFSVTDDTLKNRRDMLKAFLVAEIRGWTDALADPDEGARLAKDVYGKDLDLDPAKTIAGLLATNALITTDETAENGLFTISDALQKQTIASLAGAGITLEASDLFDMSLLDEVYKENPDLIAYAG</sequence>
<dbReference type="InterPro" id="IPR015168">
    <property type="entry name" value="SsuA/THI5"/>
</dbReference>
<comment type="caution">
    <text evidence="14">The sequence shown here is derived from an EMBL/GenBank/DDBJ whole genome shotgun (WGS) entry which is preliminary data.</text>
</comment>
<keyword evidence="7" id="KW-0663">Pyridoxal phosphate</keyword>
<dbReference type="PANTHER" id="PTHR31528:SF1">
    <property type="entry name" value="4-AMINO-5-HYDROXYMETHYL-2-METHYLPYRIMIDINE PHOSPHATE SYNTHASE THI11-RELATED"/>
    <property type="match status" value="1"/>
</dbReference>
<comment type="subunit">
    <text evidence="4">Homodimer.</text>
</comment>
<keyword evidence="8" id="KW-0784">Thiamine biosynthesis</keyword>
<organism evidence="14 15">
    <name type="scientific">Microbacterium binotii</name>
    <dbReference type="NCBI Taxonomy" id="462710"/>
    <lineage>
        <taxon>Bacteria</taxon>
        <taxon>Bacillati</taxon>
        <taxon>Actinomycetota</taxon>
        <taxon>Actinomycetes</taxon>
        <taxon>Micrococcales</taxon>
        <taxon>Microbacteriaceae</taxon>
        <taxon>Microbacterium</taxon>
    </lineage>
</organism>
<evidence type="ECO:0000313" key="15">
    <source>
        <dbReference type="Proteomes" id="UP001500274"/>
    </source>
</evidence>
<comment type="pathway">
    <text evidence="2">Cofactor biosynthesis; thiamine diphosphate biosynthesis.</text>
</comment>
<evidence type="ECO:0000256" key="10">
    <source>
        <dbReference type="ARBA" id="ARBA00033171"/>
    </source>
</evidence>
<evidence type="ECO:0000256" key="11">
    <source>
        <dbReference type="ARBA" id="ARBA00048179"/>
    </source>
</evidence>
<dbReference type="Gene3D" id="3.40.190.10">
    <property type="entry name" value="Periplasmic binding protein-like II"/>
    <property type="match status" value="2"/>
</dbReference>
<dbReference type="SUPFAM" id="SSF53850">
    <property type="entry name" value="Periplasmic binding protein-like II"/>
    <property type="match status" value="1"/>
</dbReference>
<dbReference type="Pfam" id="PF09084">
    <property type="entry name" value="NMT1"/>
    <property type="match status" value="1"/>
</dbReference>
<evidence type="ECO:0000256" key="3">
    <source>
        <dbReference type="ARBA" id="ARBA00009406"/>
    </source>
</evidence>
<dbReference type="PROSITE" id="PS51257">
    <property type="entry name" value="PROKAR_LIPOPROTEIN"/>
    <property type="match status" value="1"/>
</dbReference>
<evidence type="ECO:0000256" key="12">
    <source>
        <dbReference type="SAM" id="SignalP"/>
    </source>
</evidence>
<dbReference type="EMBL" id="BAAARI010000003">
    <property type="protein sequence ID" value="GAA2569639.1"/>
    <property type="molecule type" value="Genomic_DNA"/>
</dbReference>
<dbReference type="InterPro" id="IPR027939">
    <property type="entry name" value="NMT1/THI5"/>
</dbReference>
<keyword evidence="12" id="KW-0732">Signal</keyword>
<evidence type="ECO:0000256" key="7">
    <source>
        <dbReference type="ARBA" id="ARBA00022898"/>
    </source>
</evidence>
<dbReference type="RefSeq" id="WP_344226669.1">
    <property type="nucleotide sequence ID" value="NZ_BAAARI010000003.1"/>
</dbReference>
<comment type="catalytic activity">
    <reaction evidence="11">
        <text>N(6)-(pyridoxal phosphate)-L-lysyl-[4-amino-5-hydroxymethyl-2-methylpyrimidine phosphate synthase] + L-histidyl-[4-amino-5-hydroxymethyl-2-methylpyrimidine phosphate synthase] + 2 Fe(3+) + 4 H2O = L-lysyl-[4-amino-5-hydroxymethyl-2-methylpyrimidine phosphate synthase] + (2S)-2-amino-5-hydroxy-4-oxopentanoyl-[4-amino-5-hydroxymethyl-2-methylpyrimidine phosphate synthase] + 4-amino-2-methyl-5-(phosphooxymethyl)pyrimidine + 3-oxopropanoate + 2 Fe(2+) + 2 H(+)</text>
        <dbReference type="Rhea" id="RHEA:65756"/>
        <dbReference type="Rhea" id="RHEA-COMP:16892"/>
        <dbReference type="Rhea" id="RHEA-COMP:16893"/>
        <dbReference type="Rhea" id="RHEA-COMP:16894"/>
        <dbReference type="Rhea" id="RHEA-COMP:16895"/>
        <dbReference type="ChEBI" id="CHEBI:15377"/>
        <dbReference type="ChEBI" id="CHEBI:15378"/>
        <dbReference type="ChEBI" id="CHEBI:29033"/>
        <dbReference type="ChEBI" id="CHEBI:29034"/>
        <dbReference type="ChEBI" id="CHEBI:29969"/>
        <dbReference type="ChEBI" id="CHEBI:29979"/>
        <dbReference type="ChEBI" id="CHEBI:33190"/>
        <dbReference type="ChEBI" id="CHEBI:58354"/>
        <dbReference type="ChEBI" id="CHEBI:143915"/>
        <dbReference type="ChEBI" id="CHEBI:157692"/>
    </reaction>
    <physiologicalReaction direction="left-to-right" evidence="11">
        <dbReference type="Rhea" id="RHEA:65757"/>
    </physiologicalReaction>
</comment>